<keyword evidence="2" id="KW-1185">Reference proteome</keyword>
<dbReference type="EMBL" id="AZBU02000002">
    <property type="protein sequence ID" value="TKR95298.1"/>
    <property type="molecule type" value="Genomic_DNA"/>
</dbReference>
<dbReference type="AlphaFoldDB" id="A0A4U5PFP0"/>
<reference evidence="1 2" key="2">
    <citation type="journal article" date="2019" name="G3 (Bethesda)">
        <title>Hybrid Assembly of the Genome of the Entomopathogenic Nematode Steinernema carpocapsae Identifies the X-Chromosome.</title>
        <authorList>
            <person name="Serra L."/>
            <person name="Macchietto M."/>
            <person name="Macias-Munoz A."/>
            <person name="McGill C.J."/>
            <person name="Rodriguez I.M."/>
            <person name="Rodriguez B."/>
            <person name="Murad R."/>
            <person name="Mortazavi A."/>
        </authorList>
    </citation>
    <scope>NUCLEOTIDE SEQUENCE [LARGE SCALE GENOMIC DNA]</scope>
    <source>
        <strain evidence="1 2">ALL</strain>
    </source>
</reference>
<evidence type="ECO:0000313" key="1">
    <source>
        <dbReference type="EMBL" id="TKR95298.1"/>
    </source>
</evidence>
<name>A0A4U5PFP0_STECR</name>
<accession>A0A4U5PFP0</accession>
<proteinExistence type="predicted"/>
<protein>
    <submittedName>
        <fullName evidence="1">Uncharacterized protein</fullName>
    </submittedName>
</protein>
<evidence type="ECO:0000313" key="2">
    <source>
        <dbReference type="Proteomes" id="UP000298663"/>
    </source>
</evidence>
<comment type="caution">
    <text evidence="1">The sequence shown here is derived from an EMBL/GenBank/DDBJ whole genome shotgun (WGS) entry which is preliminary data.</text>
</comment>
<sequence length="96" mass="10993">MDSEQNIAQLLAYGSEADNLKAKFEEICDSICTFENLSTRRAKSIFNRGTCVHEYIFGNVSAIRSIKRRKEKSAFLPFKHLKMRVNDSVCKSFTAH</sequence>
<reference evidence="1 2" key="1">
    <citation type="journal article" date="2015" name="Genome Biol.">
        <title>Comparative genomics of Steinernema reveals deeply conserved gene regulatory networks.</title>
        <authorList>
            <person name="Dillman A.R."/>
            <person name="Macchietto M."/>
            <person name="Porter C.F."/>
            <person name="Rogers A."/>
            <person name="Williams B."/>
            <person name="Antoshechkin I."/>
            <person name="Lee M.M."/>
            <person name="Goodwin Z."/>
            <person name="Lu X."/>
            <person name="Lewis E.E."/>
            <person name="Goodrich-Blair H."/>
            <person name="Stock S.P."/>
            <person name="Adams B.J."/>
            <person name="Sternberg P.W."/>
            <person name="Mortazavi A."/>
        </authorList>
    </citation>
    <scope>NUCLEOTIDE SEQUENCE [LARGE SCALE GENOMIC DNA]</scope>
    <source>
        <strain evidence="1 2">ALL</strain>
    </source>
</reference>
<dbReference type="Proteomes" id="UP000298663">
    <property type="component" value="Unassembled WGS sequence"/>
</dbReference>
<gene>
    <name evidence="1" type="ORF">L596_009487</name>
</gene>
<organism evidence="1 2">
    <name type="scientific">Steinernema carpocapsae</name>
    <name type="common">Entomopathogenic nematode</name>
    <dbReference type="NCBI Taxonomy" id="34508"/>
    <lineage>
        <taxon>Eukaryota</taxon>
        <taxon>Metazoa</taxon>
        <taxon>Ecdysozoa</taxon>
        <taxon>Nematoda</taxon>
        <taxon>Chromadorea</taxon>
        <taxon>Rhabditida</taxon>
        <taxon>Tylenchina</taxon>
        <taxon>Panagrolaimomorpha</taxon>
        <taxon>Strongyloidoidea</taxon>
        <taxon>Steinernematidae</taxon>
        <taxon>Steinernema</taxon>
    </lineage>
</organism>